<proteinExistence type="predicted"/>
<dbReference type="RefSeq" id="WP_059135385.1">
    <property type="nucleotide sequence ID" value="NZ_LMAI01000001.1"/>
</dbReference>
<comment type="caution">
    <text evidence="1">The sequence shown here is derived from an EMBL/GenBank/DDBJ whole genome shotgun (WGS) entry which is preliminary data.</text>
</comment>
<evidence type="ECO:0000313" key="2">
    <source>
        <dbReference type="Proteomes" id="UP000054388"/>
    </source>
</evidence>
<accession>A0A124F3L6</accession>
<dbReference type="Proteomes" id="UP000054388">
    <property type="component" value="Unassembled WGS sequence"/>
</dbReference>
<evidence type="ECO:0008006" key="3">
    <source>
        <dbReference type="Google" id="ProtNLM"/>
    </source>
</evidence>
<protein>
    <recommendedName>
        <fullName evidence="3">DUF4259 domain-containing protein</fullName>
    </recommendedName>
</protein>
<dbReference type="EMBL" id="LMAI01000001">
    <property type="protein sequence ID" value="KUJ58321.1"/>
    <property type="molecule type" value="Genomic_DNA"/>
</dbReference>
<evidence type="ECO:0000313" key="1">
    <source>
        <dbReference type="EMBL" id="KUJ58321.1"/>
    </source>
</evidence>
<name>A0A124F3L6_9FLAO</name>
<organism evidence="1 2">
    <name type="scientific">Chryseobacterium aquaticum subsp. greenlandense</name>
    <dbReference type="NCBI Taxonomy" id="345663"/>
    <lineage>
        <taxon>Bacteria</taxon>
        <taxon>Pseudomonadati</taxon>
        <taxon>Bacteroidota</taxon>
        <taxon>Flavobacteriia</taxon>
        <taxon>Flavobacteriales</taxon>
        <taxon>Weeksellaceae</taxon>
        <taxon>Chryseobacterium group</taxon>
        <taxon>Chryseobacterium</taxon>
    </lineage>
</organism>
<reference evidence="1 2" key="1">
    <citation type="submission" date="2015-10" db="EMBL/GenBank/DDBJ databases">
        <title>Genome sequence of Chryseobacterium greenlandense.</title>
        <authorList>
            <person name="Newman J."/>
            <person name="Fischer K."/>
            <person name="Miller J."/>
        </authorList>
    </citation>
    <scope>NUCLEOTIDE SEQUENCE [LARGE SCALE GENOMIC DNA]</scope>
    <source>
        <strain evidence="1 2">UMB34</strain>
    </source>
</reference>
<gene>
    <name evidence="1" type="ORF">AR686_00510</name>
</gene>
<dbReference type="AlphaFoldDB" id="A0A124F3L6"/>
<sequence>MCFDCLAIAKSRNVIGNSKIQYNTENMGAWGTAISSNDTYADIYGEFFDLYNDGLDVAEISKKLVADNQETLDDKDDCNNFWFALAKAQWECKQLDKEVFDRVKTIIETGADLKVW</sequence>